<dbReference type="EMBL" id="NEVH01000611">
    <property type="protein sequence ID" value="PNF43333.1"/>
    <property type="molecule type" value="Genomic_DNA"/>
</dbReference>
<sequence length="53" mass="5903">MFVAKVCLFVSYLWLHFVSTNSGNLKRKHKLTSTYLLAVASTSVSQLTLCPVV</sequence>
<keyword evidence="2" id="KW-1185">Reference proteome</keyword>
<accession>A0A2J7RR80</accession>
<evidence type="ECO:0000313" key="1">
    <source>
        <dbReference type="EMBL" id="PNF43333.1"/>
    </source>
</evidence>
<organism evidence="1 2">
    <name type="scientific">Cryptotermes secundus</name>
    <dbReference type="NCBI Taxonomy" id="105785"/>
    <lineage>
        <taxon>Eukaryota</taxon>
        <taxon>Metazoa</taxon>
        <taxon>Ecdysozoa</taxon>
        <taxon>Arthropoda</taxon>
        <taxon>Hexapoda</taxon>
        <taxon>Insecta</taxon>
        <taxon>Pterygota</taxon>
        <taxon>Neoptera</taxon>
        <taxon>Polyneoptera</taxon>
        <taxon>Dictyoptera</taxon>
        <taxon>Blattodea</taxon>
        <taxon>Blattoidea</taxon>
        <taxon>Termitoidae</taxon>
        <taxon>Kalotermitidae</taxon>
        <taxon>Cryptotermitinae</taxon>
        <taxon>Cryptotermes</taxon>
    </lineage>
</organism>
<comment type="caution">
    <text evidence="1">The sequence shown here is derived from an EMBL/GenBank/DDBJ whole genome shotgun (WGS) entry which is preliminary data.</text>
</comment>
<proteinExistence type="predicted"/>
<dbReference type="AlphaFoldDB" id="A0A2J7RR80"/>
<protein>
    <submittedName>
        <fullName evidence="1">Uncharacterized protein</fullName>
    </submittedName>
</protein>
<name>A0A2J7RR80_9NEOP</name>
<dbReference type="InParanoid" id="A0A2J7RR80"/>
<reference evidence="1 2" key="1">
    <citation type="submission" date="2017-12" db="EMBL/GenBank/DDBJ databases">
        <title>Hemimetabolous genomes reveal molecular basis of termite eusociality.</title>
        <authorList>
            <person name="Harrison M.C."/>
            <person name="Jongepier E."/>
            <person name="Robertson H.M."/>
            <person name="Arning N."/>
            <person name="Bitard-Feildel T."/>
            <person name="Chao H."/>
            <person name="Childers C.P."/>
            <person name="Dinh H."/>
            <person name="Doddapaneni H."/>
            <person name="Dugan S."/>
            <person name="Gowin J."/>
            <person name="Greiner C."/>
            <person name="Han Y."/>
            <person name="Hu H."/>
            <person name="Hughes D.S.T."/>
            <person name="Huylmans A.-K."/>
            <person name="Kemena C."/>
            <person name="Kremer L.P.M."/>
            <person name="Lee S.L."/>
            <person name="Lopez-Ezquerra A."/>
            <person name="Mallet L."/>
            <person name="Monroy-Kuhn J.M."/>
            <person name="Moser A."/>
            <person name="Murali S.C."/>
            <person name="Muzny D.M."/>
            <person name="Otani S."/>
            <person name="Piulachs M.-D."/>
            <person name="Poelchau M."/>
            <person name="Qu J."/>
            <person name="Schaub F."/>
            <person name="Wada-Katsumata A."/>
            <person name="Worley K.C."/>
            <person name="Xie Q."/>
            <person name="Ylla G."/>
            <person name="Poulsen M."/>
            <person name="Gibbs R.A."/>
            <person name="Schal C."/>
            <person name="Richards S."/>
            <person name="Belles X."/>
            <person name="Korb J."/>
            <person name="Bornberg-Bauer E."/>
        </authorList>
    </citation>
    <scope>NUCLEOTIDE SEQUENCE [LARGE SCALE GENOMIC DNA]</scope>
    <source>
        <tissue evidence="1">Whole body</tissue>
    </source>
</reference>
<gene>
    <name evidence="1" type="ORF">B7P43_G14482</name>
</gene>
<dbReference type="Proteomes" id="UP000235965">
    <property type="component" value="Unassembled WGS sequence"/>
</dbReference>
<evidence type="ECO:0000313" key="2">
    <source>
        <dbReference type="Proteomes" id="UP000235965"/>
    </source>
</evidence>